<evidence type="ECO:0000313" key="1">
    <source>
        <dbReference type="EMBL" id="QNO54038.1"/>
    </source>
</evidence>
<protein>
    <submittedName>
        <fullName evidence="1">Uncharacterized protein</fullName>
    </submittedName>
</protein>
<organism evidence="1">
    <name type="scientific">Candidatus Methanophagaceae archaeon ANME-1 ERB6</name>
    <dbReference type="NCBI Taxonomy" id="2759912"/>
    <lineage>
        <taxon>Archaea</taxon>
        <taxon>Methanobacteriati</taxon>
        <taxon>Methanobacteriota</taxon>
        <taxon>Stenosarchaea group</taxon>
        <taxon>Methanomicrobia</taxon>
        <taxon>Candidatus Methanophagales</taxon>
        <taxon>Candidatus Methanophagaceae</taxon>
    </lineage>
</organism>
<gene>
    <name evidence="1" type="ORF">KFAGBJAM_00020</name>
</gene>
<dbReference type="EMBL" id="MT631559">
    <property type="protein sequence ID" value="QNO54038.1"/>
    <property type="molecule type" value="Genomic_DNA"/>
</dbReference>
<accession>A0A7G9Z1A4</accession>
<dbReference type="AlphaFoldDB" id="A0A7G9Z1A4"/>
<name>A0A7G9Z1A4_9EURY</name>
<reference evidence="1" key="1">
    <citation type="submission" date="2020-06" db="EMBL/GenBank/DDBJ databases">
        <title>Unique genomic features of the anaerobic methanotrophic archaea.</title>
        <authorList>
            <person name="Chadwick G.L."/>
            <person name="Skennerton C.T."/>
            <person name="Laso-Perez R."/>
            <person name="Leu A.O."/>
            <person name="Speth D.R."/>
            <person name="Yu H."/>
            <person name="Morgan-Lang C."/>
            <person name="Hatzenpichler R."/>
            <person name="Goudeau D."/>
            <person name="Malmstrom R."/>
            <person name="Brazelton W.J."/>
            <person name="Woyke T."/>
            <person name="Hallam S.J."/>
            <person name="Tyson G.W."/>
            <person name="Wegener G."/>
            <person name="Boetius A."/>
            <person name="Orphan V."/>
        </authorList>
    </citation>
    <scope>NUCLEOTIDE SEQUENCE</scope>
</reference>
<proteinExistence type="predicted"/>
<sequence length="215" mass="25002">MKKNFPDAVNEINQNCAVWMTYTAFNKKIKCAREHLNELKEIELELPTLTKNLNLGKLDNDETGKTVDAYYKNLVPCIVEIKAAIECLKLCLAIKYADETYFKWEDTLSKIYNALSVPIDQLADIESNIKDLRNFLVHAGSPLFTFNNTKLKFTVPKYNRLHLKLTIPTIKKGKLEIVDLLETALKRMEEFSKHLEKKHEFFIIDKTEISEDWSK</sequence>